<dbReference type="Proteomes" id="UP000729402">
    <property type="component" value="Unassembled WGS sequence"/>
</dbReference>
<protein>
    <submittedName>
        <fullName evidence="1">Uncharacterized protein</fullName>
    </submittedName>
</protein>
<evidence type="ECO:0000313" key="1">
    <source>
        <dbReference type="EMBL" id="KAG8052183.1"/>
    </source>
</evidence>
<proteinExistence type="predicted"/>
<dbReference type="EMBL" id="JAAALK010000288">
    <property type="protein sequence ID" value="KAG8052183.1"/>
    <property type="molecule type" value="Genomic_DNA"/>
</dbReference>
<evidence type="ECO:0000313" key="2">
    <source>
        <dbReference type="Proteomes" id="UP000729402"/>
    </source>
</evidence>
<gene>
    <name evidence="1" type="ORF">GUJ93_ZPchr0001g31998</name>
</gene>
<keyword evidence="2" id="KW-1185">Reference proteome</keyword>
<reference evidence="1" key="1">
    <citation type="journal article" date="2021" name="bioRxiv">
        <title>Whole Genome Assembly and Annotation of Northern Wild Rice, Zizania palustris L., Supports a Whole Genome Duplication in the Zizania Genus.</title>
        <authorList>
            <person name="Haas M."/>
            <person name="Kono T."/>
            <person name="Macchietto M."/>
            <person name="Millas R."/>
            <person name="McGilp L."/>
            <person name="Shao M."/>
            <person name="Duquette J."/>
            <person name="Hirsch C.N."/>
            <person name="Kimball J."/>
        </authorList>
    </citation>
    <scope>NUCLEOTIDE SEQUENCE</scope>
    <source>
        <tissue evidence="1">Fresh leaf tissue</tissue>
    </source>
</reference>
<organism evidence="1 2">
    <name type="scientific">Zizania palustris</name>
    <name type="common">Northern wild rice</name>
    <dbReference type="NCBI Taxonomy" id="103762"/>
    <lineage>
        <taxon>Eukaryota</taxon>
        <taxon>Viridiplantae</taxon>
        <taxon>Streptophyta</taxon>
        <taxon>Embryophyta</taxon>
        <taxon>Tracheophyta</taxon>
        <taxon>Spermatophyta</taxon>
        <taxon>Magnoliopsida</taxon>
        <taxon>Liliopsida</taxon>
        <taxon>Poales</taxon>
        <taxon>Poaceae</taxon>
        <taxon>BOP clade</taxon>
        <taxon>Oryzoideae</taxon>
        <taxon>Oryzeae</taxon>
        <taxon>Zizaniinae</taxon>
        <taxon>Zizania</taxon>
    </lineage>
</organism>
<comment type="caution">
    <text evidence="1">The sequence shown here is derived from an EMBL/GenBank/DDBJ whole genome shotgun (WGS) entry which is preliminary data.</text>
</comment>
<dbReference type="AlphaFoldDB" id="A0A8J5RMC1"/>
<name>A0A8J5RMC1_ZIZPA</name>
<accession>A0A8J5RMC1</accession>
<reference evidence="1" key="2">
    <citation type="submission" date="2021-02" db="EMBL/GenBank/DDBJ databases">
        <authorList>
            <person name="Kimball J.A."/>
            <person name="Haas M.W."/>
            <person name="Macchietto M."/>
            <person name="Kono T."/>
            <person name="Duquette J."/>
            <person name="Shao M."/>
        </authorList>
    </citation>
    <scope>NUCLEOTIDE SEQUENCE</scope>
    <source>
        <tissue evidence="1">Fresh leaf tissue</tissue>
    </source>
</reference>
<sequence>MTDQESIFSNTRIGIKKSCFYPHCPEIAQTKRSKSLRTDQDQWLMTNWGAYLKGSASWSASLVSKGSLYELYTSPSPPFTSSPSHSHLVGAAGLLLSRTTGDELRPADAEAA</sequence>